<protein>
    <recommendedName>
        <fullName evidence="1">HTH psq-type domain-containing protein</fullName>
    </recommendedName>
</protein>
<gene>
    <name evidence="2" type="ORF">B0H67DRAFT_578227</name>
</gene>
<proteinExistence type="predicted"/>
<dbReference type="GO" id="GO:0003677">
    <property type="term" value="F:DNA binding"/>
    <property type="evidence" value="ECO:0007669"/>
    <property type="project" value="InterPro"/>
</dbReference>
<evidence type="ECO:0000313" key="3">
    <source>
        <dbReference type="Proteomes" id="UP001172102"/>
    </source>
</evidence>
<dbReference type="Pfam" id="PF05225">
    <property type="entry name" value="HTH_psq"/>
    <property type="match status" value="1"/>
</dbReference>
<dbReference type="AlphaFoldDB" id="A0AA40ASI3"/>
<evidence type="ECO:0000313" key="2">
    <source>
        <dbReference type="EMBL" id="KAK0721151.1"/>
    </source>
</evidence>
<dbReference type="EMBL" id="JAUKUA010000003">
    <property type="protein sequence ID" value="KAK0721151.1"/>
    <property type="molecule type" value="Genomic_DNA"/>
</dbReference>
<dbReference type="Gene3D" id="1.10.10.60">
    <property type="entry name" value="Homeodomain-like"/>
    <property type="match status" value="1"/>
</dbReference>
<name>A0AA40ASI3_9PEZI</name>
<dbReference type="Proteomes" id="UP001172102">
    <property type="component" value="Unassembled WGS sequence"/>
</dbReference>
<dbReference type="InterPro" id="IPR009057">
    <property type="entry name" value="Homeodomain-like_sf"/>
</dbReference>
<evidence type="ECO:0000259" key="1">
    <source>
        <dbReference type="Pfam" id="PF05225"/>
    </source>
</evidence>
<dbReference type="SUPFAM" id="SSF46689">
    <property type="entry name" value="Homeodomain-like"/>
    <property type="match status" value="1"/>
</dbReference>
<keyword evidence="3" id="KW-1185">Reference proteome</keyword>
<comment type="caution">
    <text evidence="2">The sequence shown here is derived from an EMBL/GenBank/DDBJ whole genome shotgun (WGS) entry which is preliminary data.</text>
</comment>
<sequence length="58" mass="6367">MPNQLPTHACGLPMVISIAMAPLYNQVDINSALELVRKGVLVERAARRLGIPKTTLQR</sequence>
<accession>A0AA40ASI3</accession>
<reference evidence="2" key="1">
    <citation type="submission" date="2023-06" db="EMBL/GenBank/DDBJ databases">
        <title>Genome-scale phylogeny and comparative genomics of the fungal order Sordariales.</title>
        <authorList>
            <consortium name="Lawrence Berkeley National Laboratory"/>
            <person name="Hensen N."/>
            <person name="Bonometti L."/>
            <person name="Westerberg I."/>
            <person name="Brannstrom I.O."/>
            <person name="Guillou S."/>
            <person name="Cros-Aarteil S."/>
            <person name="Calhoun S."/>
            <person name="Haridas S."/>
            <person name="Kuo A."/>
            <person name="Mondo S."/>
            <person name="Pangilinan J."/>
            <person name="Riley R."/>
            <person name="Labutti K."/>
            <person name="Andreopoulos B."/>
            <person name="Lipzen A."/>
            <person name="Chen C."/>
            <person name="Yanf M."/>
            <person name="Daum C."/>
            <person name="Ng V."/>
            <person name="Clum A."/>
            <person name="Steindorff A."/>
            <person name="Ohm R."/>
            <person name="Martin F."/>
            <person name="Silar P."/>
            <person name="Natvig D."/>
            <person name="Lalanne C."/>
            <person name="Gautier V."/>
            <person name="Ament-Velasquez S.L."/>
            <person name="Kruys A."/>
            <person name="Hutchinson M.I."/>
            <person name="Powell A.J."/>
            <person name="Barry K."/>
            <person name="Miller A.N."/>
            <person name="Grigoriev I.V."/>
            <person name="Debuchy R."/>
            <person name="Gladieux P."/>
            <person name="Thoren M.H."/>
            <person name="Johannesson H."/>
        </authorList>
    </citation>
    <scope>NUCLEOTIDE SEQUENCE</scope>
    <source>
        <strain evidence="2">SMH4607-1</strain>
    </source>
</reference>
<organism evidence="2 3">
    <name type="scientific">Lasiosphaeris hirsuta</name>
    <dbReference type="NCBI Taxonomy" id="260670"/>
    <lineage>
        <taxon>Eukaryota</taxon>
        <taxon>Fungi</taxon>
        <taxon>Dikarya</taxon>
        <taxon>Ascomycota</taxon>
        <taxon>Pezizomycotina</taxon>
        <taxon>Sordariomycetes</taxon>
        <taxon>Sordariomycetidae</taxon>
        <taxon>Sordariales</taxon>
        <taxon>Lasiosphaeriaceae</taxon>
        <taxon>Lasiosphaeris</taxon>
    </lineage>
</organism>
<dbReference type="InterPro" id="IPR007889">
    <property type="entry name" value="HTH_Psq"/>
</dbReference>
<feature type="domain" description="HTH psq-type" evidence="1">
    <location>
        <begin position="29"/>
        <end position="58"/>
    </location>
</feature>